<protein>
    <submittedName>
        <fullName evidence="3">Nucleoside-diphosphate-sugar epimerase</fullName>
    </submittedName>
</protein>
<dbReference type="Pfam" id="PF01266">
    <property type="entry name" value="DAO"/>
    <property type="match status" value="1"/>
</dbReference>
<comment type="caution">
    <text evidence="3">The sequence shown here is derived from an EMBL/GenBank/DDBJ whole genome shotgun (WGS) entry which is preliminary data.</text>
</comment>
<feature type="domain" description="FAD dependent oxidoreductase" evidence="2">
    <location>
        <begin position="2"/>
        <end position="56"/>
    </location>
</feature>
<evidence type="ECO:0000256" key="1">
    <source>
        <dbReference type="ARBA" id="ARBA00023002"/>
    </source>
</evidence>
<evidence type="ECO:0000313" key="3">
    <source>
        <dbReference type="EMBL" id="MBP1294450.1"/>
    </source>
</evidence>
<evidence type="ECO:0000259" key="2">
    <source>
        <dbReference type="Pfam" id="PF01266"/>
    </source>
</evidence>
<accession>A0A8I1Y8Z5</accession>
<dbReference type="InterPro" id="IPR036188">
    <property type="entry name" value="FAD/NAD-bd_sf"/>
</dbReference>
<evidence type="ECO:0000313" key="4">
    <source>
        <dbReference type="Proteomes" id="UP000673383"/>
    </source>
</evidence>
<proteinExistence type="predicted"/>
<dbReference type="InterPro" id="IPR006076">
    <property type="entry name" value="FAD-dep_OxRdtase"/>
</dbReference>
<dbReference type="SUPFAM" id="SSF51905">
    <property type="entry name" value="FAD/NAD(P)-binding domain"/>
    <property type="match status" value="1"/>
</dbReference>
<sequence>MLIIGAGITGALMAERLTRQGRQVVIIDRELPSLGSTVASTAMLLWEIDRPLFELAQLYGFEKAVRCYRASHHAATCRPWFGSMELPARCDGVSRSISSSMTVRTLFRMNVR</sequence>
<name>A0A8I1Y8Z5_BRAEL</name>
<dbReference type="GO" id="GO:0016491">
    <property type="term" value="F:oxidoreductase activity"/>
    <property type="evidence" value="ECO:0007669"/>
    <property type="project" value="UniProtKB-KW"/>
</dbReference>
<dbReference type="Proteomes" id="UP000673383">
    <property type="component" value="Unassembled WGS sequence"/>
</dbReference>
<keyword evidence="1" id="KW-0560">Oxidoreductase</keyword>
<dbReference type="Gene3D" id="3.50.50.60">
    <property type="entry name" value="FAD/NAD(P)-binding domain"/>
    <property type="match status" value="1"/>
</dbReference>
<gene>
    <name evidence="3" type="ORF">JOH49_004203</name>
</gene>
<reference evidence="3" key="1">
    <citation type="submission" date="2021-02" db="EMBL/GenBank/DDBJ databases">
        <title>Genomic Encyclopedia of Type Strains, Phase IV (KMG-V): Genome sequencing to study the core and pangenomes of soil and plant-associated prokaryotes.</title>
        <authorList>
            <person name="Whitman W."/>
        </authorList>
    </citation>
    <scope>NUCLEOTIDE SEQUENCE</scope>
    <source>
        <strain evidence="3">USDA 406</strain>
    </source>
</reference>
<dbReference type="AlphaFoldDB" id="A0A8I1Y8Z5"/>
<dbReference type="RefSeq" id="WP_311988219.1">
    <property type="nucleotide sequence ID" value="NZ_JAFICZ010000001.1"/>
</dbReference>
<dbReference type="EMBL" id="JAFICZ010000001">
    <property type="protein sequence ID" value="MBP1294450.1"/>
    <property type="molecule type" value="Genomic_DNA"/>
</dbReference>
<organism evidence="3 4">
    <name type="scientific">Bradyrhizobium elkanii</name>
    <dbReference type="NCBI Taxonomy" id="29448"/>
    <lineage>
        <taxon>Bacteria</taxon>
        <taxon>Pseudomonadati</taxon>
        <taxon>Pseudomonadota</taxon>
        <taxon>Alphaproteobacteria</taxon>
        <taxon>Hyphomicrobiales</taxon>
        <taxon>Nitrobacteraceae</taxon>
        <taxon>Bradyrhizobium</taxon>
    </lineage>
</organism>